<feature type="non-terminal residue" evidence="1">
    <location>
        <position position="1"/>
    </location>
</feature>
<name>A0A699I8J3_TANCI</name>
<sequence>PPSSVDCTHADIASRVRAIRGLRR</sequence>
<accession>A0A699I8J3</accession>
<evidence type="ECO:0000313" key="1">
    <source>
        <dbReference type="EMBL" id="GEZ33398.1"/>
    </source>
</evidence>
<organism evidence="1">
    <name type="scientific">Tanacetum cinerariifolium</name>
    <name type="common">Dalmatian daisy</name>
    <name type="synonym">Chrysanthemum cinerariifolium</name>
    <dbReference type="NCBI Taxonomy" id="118510"/>
    <lineage>
        <taxon>Eukaryota</taxon>
        <taxon>Viridiplantae</taxon>
        <taxon>Streptophyta</taxon>
        <taxon>Embryophyta</taxon>
        <taxon>Tracheophyta</taxon>
        <taxon>Spermatophyta</taxon>
        <taxon>Magnoliopsida</taxon>
        <taxon>eudicotyledons</taxon>
        <taxon>Gunneridae</taxon>
        <taxon>Pentapetalae</taxon>
        <taxon>asterids</taxon>
        <taxon>campanulids</taxon>
        <taxon>Asterales</taxon>
        <taxon>Asteraceae</taxon>
        <taxon>Asteroideae</taxon>
        <taxon>Anthemideae</taxon>
        <taxon>Anthemidinae</taxon>
        <taxon>Tanacetum</taxon>
    </lineage>
</organism>
<dbReference type="EMBL" id="BKCJ010266556">
    <property type="protein sequence ID" value="GEZ33398.1"/>
    <property type="molecule type" value="Genomic_DNA"/>
</dbReference>
<proteinExistence type="predicted"/>
<dbReference type="AlphaFoldDB" id="A0A699I8J3"/>
<comment type="caution">
    <text evidence="1">The sequence shown here is derived from an EMBL/GenBank/DDBJ whole genome shotgun (WGS) entry which is preliminary data.</text>
</comment>
<protein>
    <submittedName>
        <fullName evidence="1">Uncharacterized protein</fullName>
    </submittedName>
</protein>
<reference evidence="1" key="1">
    <citation type="journal article" date="2019" name="Sci. Rep.">
        <title>Draft genome of Tanacetum cinerariifolium, the natural source of mosquito coil.</title>
        <authorList>
            <person name="Yamashiro T."/>
            <person name="Shiraishi A."/>
            <person name="Satake H."/>
            <person name="Nakayama K."/>
        </authorList>
    </citation>
    <scope>NUCLEOTIDE SEQUENCE</scope>
</reference>
<gene>
    <name evidence="1" type="ORF">Tci_505371</name>
</gene>